<dbReference type="PANTHER" id="PTHR46796:SF6">
    <property type="entry name" value="ARAC SUBFAMILY"/>
    <property type="match status" value="1"/>
</dbReference>
<evidence type="ECO:0000313" key="5">
    <source>
        <dbReference type="EMBL" id="MBP2297002.1"/>
    </source>
</evidence>
<dbReference type="Pfam" id="PF14525">
    <property type="entry name" value="AraC_binding_2"/>
    <property type="match status" value="1"/>
</dbReference>
<feature type="domain" description="HTH araC/xylS-type" evidence="4">
    <location>
        <begin position="214"/>
        <end position="315"/>
    </location>
</feature>
<comment type="caution">
    <text evidence="5">The sequence shown here is derived from an EMBL/GenBank/DDBJ whole genome shotgun (WGS) entry which is preliminary data.</text>
</comment>
<dbReference type="InterPro" id="IPR009057">
    <property type="entry name" value="Homeodomain-like_sf"/>
</dbReference>
<dbReference type="InterPro" id="IPR035418">
    <property type="entry name" value="AraC-bd_2"/>
</dbReference>
<evidence type="ECO:0000256" key="1">
    <source>
        <dbReference type="ARBA" id="ARBA00023015"/>
    </source>
</evidence>
<sequence>MLNEGSALHFDLNEMPENERMPLWRDVFRPLFDVEPISDGGAFGGQLSVARLGRALVVRCTGERQRFVRSIGHAAATGLDHIVVQAFLQGGAEAQCAGRAVRIDPGDIALLDLGHPTVIETEAFRSVMLLLPRDLIAGTLGQGTLHGMVLPARLTMTRLFESHLSTLATVATTMDRLEADAALKSAVLMLERTSALVSDNFPDSLQMMRTTCRLSILDYIDANLSDHRLTPTRLADAFRMSRATLYRLFGKDGGVAALIQNRRLDRCYMEITRPSRGGRVSISEVAYTHGFTSDAHFSRAFRRRFGLSPREARARSREAAPAPVSLPARRDAETLAHWLASLRRSPAATN</sequence>
<dbReference type="Gene3D" id="1.10.10.60">
    <property type="entry name" value="Homeodomain-like"/>
    <property type="match status" value="1"/>
</dbReference>
<reference evidence="5 6" key="1">
    <citation type="submission" date="2021-03" db="EMBL/GenBank/DDBJ databases">
        <title>Genomic Encyclopedia of Type Strains, Phase III (KMG-III): the genomes of soil and plant-associated and newly described type strains.</title>
        <authorList>
            <person name="Whitman W."/>
        </authorList>
    </citation>
    <scope>NUCLEOTIDE SEQUENCE [LARGE SCALE GENOMIC DNA]</scope>
    <source>
        <strain evidence="5 6">IMMIB AFH-6</strain>
    </source>
</reference>
<dbReference type="Pfam" id="PF12833">
    <property type="entry name" value="HTH_18"/>
    <property type="match status" value="1"/>
</dbReference>
<dbReference type="PROSITE" id="PS01124">
    <property type="entry name" value="HTH_ARAC_FAMILY_2"/>
    <property type="match status" value="1"/>
</dbReference>
<gene>
    <name evidence="5" type="ORF">J2851_006821</name>
</gene>
<evidence type="ECO:0000256" key="2">
    <source>
        <dbReference type="ARBA" id="ARBA00023125"/>
    </source>
</evidence>
<dbReference type="PRINTS" id="PR00032">
    <property type="entry name" value="HTHARAC"/>
</dbReference>
<dbReference type="EMBL" id="JAGINP010000038">
    <property type="protein sequence ID" value="MBP2297002.1"/>
    <property type="molecule type" value="Genomic_DNA"/>
</dbReference>
<dbReference type="SMART" id="SM00342">
    <property type="entry name" value="HTH_ARAC"/>
    <property type="match status" value="1"/>
</dbReference>
<keyword evidence="3" id="KW-0804">Transcription</keyword>
<dbReference type="SUPFAM" id="SSF46689">
    <property type="entry name" value="Homeodomain-like"/>
    <property type="match status" value="1"/>
</dbReference>
<evidence type="ECO:0000256" key="3">
    <source>
        <dbReference type="ARBA" id="ARBA00023163"/>
    </source>
</evidence>
<dbReference type="InterPro" id="IPR018060">
    <property type="entry name" value="HTH_AraC"/>
</dbReference>
<dbReference type="PANTHER" id="PTHR46796">
    <property type="entry name" value="HTH-TYPE TRANSCRIPTIONAL ACTIVATOR RHAS-RELATED"/>
    <property type="match status" value="1"/>
</dbReference>
<proteinExistence type="predicted"/>
<dbReference type="Proteomes" id="UP000781958">
    <property type="component" value="Unassembled WGS sequence"/>
</dbReference>
<protein>
    <submittedName>
        <fullName evidence="5">AraC-like DNA-binding protein</fullName>
    </submittedName>
</protein>
<keyword evidence="6" id="KW-1185">Reference proteome</keyword>
<name>A0ABS4SWR4_9PROT</name>
<keyword evidence="2" id="KW-0238">DNA-binding</keyword>
<dbReference type="RefSeq" id="WP_209773073.1">
    <property type="nucleotide sequence ID" value="NZ_JAGINP010000038.1"/>
</dbReference>
<evidence type="ECO:0000259" key="4">
    <source>
        <dbReference type="PROSITE" id="PS01124"/>
    </source>
</evidence>
<evidence type="ECO:0000313" key="6">
    <source>
        <dbReference type="Proteomes" id="UP000781958"/>
    </source>
</evidence>
<accession>A0ABS4SWR4</accession>
<dbReference type="InterPro" id="IPR050204">
    <property type="entry name" value="AraC_XylS_family_regulators"/>
</dbReference>
<dbReference type="InterPro" id="IPR020449">
    <property type="entry name" value="Tscrpt_reg_AraC-type_HTH"/>
</dbReference>
<organism evidence="5 6">
    <name type="scientific">Azospirillum rugosum</name>
    <dbReference type="NCBI Taxonomy" id="416170"/>
    <lineage>
        <taxon>Bacteria</taxon>
        <taxon>Pseudomonadati</taxon>
        <taxon>Pseudomonadota</taxon>
        <taxon>Alphaproteobacteria</taxon>
        <taxon>Rhodospirillales</taxon>
        <taxon>Azospirillaceae</taxon>
        <taxon>Azospirillum</taxon>
    </lineage>
</organism>
<keyword evidence="1" id="KW-0805">Transcription regulation</keyword>